<evidence type="ECO:0000259" key="4">
    <source>
        <dbReference type="Pfam" id="PF00891"/>
    </source>
</evidence>
<dbReference type="PANTHER" id="PTHR43712:SF2">
    <property type="entry name" value="O-METHYLTRANSFERASE CICE"/>
    <property type="match status" value="1"/>
</dbReference>
<proteinExistence type="predicted"/>
<evidence type="ECO:0000256" key="1">
    <source>
        <dbReference type="ARBA" id="ARBA00022603"/>
    </source>
</evidence>
<dbReference type="SUPFAM" id="SSF53335">
    <property type="entry name" value="S-adenosyl-L-methionine-dependent methyltransferases"/>
    <property type="match status" value="1"/>
</dbReference>
<keyword evidence="6" id="KW-1185">Reference proteome</keyword>
<comment type="caution">
    <text evidence="5">The sequence shown here is derived from an EMBL/GenBank/DDBJ whole genome shotgun (WGS) entry which is preliminary data.</text>
</comment>
<feature type="domain" description="O-methyltransferase C-terminal" evidence="4">
    <location>
        <begin position="364"/>
        <end position="466"/>
    </location>
</feature>
<evidence type="ECO:0000256" key="3">
    <source>
        <dbReference type="ARBA" id="ARBA00022691"/>
    </source>
</evidence>
<dbReference type="AlphaFoldDB" id="A0A4Y9YC16"/>
<evidence type="ECO:0000313" key="5">
    <source>
        <dbReference type="EMBL" id="TFY59550.1"/>
    </source>
</evidence>
<evidence type="ECO:0000313" key="6">
    <source>
        <dbReference type="Proteomes" id="UP000298327"/>
    </source>
</evidence>
<dbReference type="InterPro" id="IPR016461">
    <property type="entry name" value="COMT-like"/>
</dbReference>
<dbReference type="STRING" id="205917.A0A4Y9YC16"/>
<dbReference type="PANTHER" id="PTHR43712">
    <property type="entry name" value="PUTATIVE (AFU_ORTHOLOGUE AFUA_4G14580)-RELATED"/>
    <property type="match status" value="1"/>
</dbReference>
<keyword evidence="1" id="KW-0489">Methyltransferase</keyword>
<evidence type="ECO:0000256" key="2">
    <source>
        <dbReference type="ARBA" id="ARBA00022679"/>
    </source>
</evidence>
<feature type="domain" description="O-methyltransferase C-terminal" evidence="4">
    <location>
        <begin position="197"/>
        <end position="311"/>
    </location>
</feature>
<dbReference type="InterPro" id="IPR036388">
    <property type="entry name" value="WH-like_DNA-bd_sf"/>
</dbReference>
<dbReference type="OrthoDB" id="2410195at2759"/>
<organism evidence="5 6">
    <name type="scientific">Dentipellis fragilis</name>
    <dbReference type="NCBI Taxonomy" id="205917"/>
    <lineage>
        <taxon>Eukaryota</taxon>
        <taxon>Fungi</taxon>
        <taxon>Dikarya</taxon>
        <taxon>Basidiomycota</taxon>
        <taxon>Agaricomycotina</taxon>
        <taxon>Agaricomycetes</taxon>
        <taxon>Russulales</taxon>
        <taxon>Hericiaceae</taxon>
        <taxon>Dentipellis</taxon>
    </lineage>
</organism>
<dbReference type="GO" id="GO:0008171">
    <property type="term" value="F:O-methyltransferase activity"/>
    <property type="evidence" value="ECO:0007669"/>
    <property type="project" value="InterPro"/>
</dbReference>
<dbReference type="Pfam" id="PF00891">
    <property type="entry name" value="Methyltransf_2"/>
    <property type="match status" value="2"/>
</dbReference>
<sequence length="489" mass="54234">MSSPAHQLLRLIADSLSIVQQSCTDKGAQLPDLDAPFTPSSEAFRADPSAAEAANIISAAALQLAAIFTPPQVSLYHVAGGHFRSAAVRSCLESQPFPQIYEAKNSYGLHVKDISAKNGQDPDKLARFLRFLATHHVYREIEPDIFANNRISSVMDTLKPSEEIIADPERKYDGPPRLAALISHHLDEPFKASAYAWETLADPETRHSGDPSKSPFARALRTTESIWQFLERPEEQFRRRRFDAAMRGTQALQPADAILHAFDWKCLKPGSVVVDVGGGVGTSAFPIARAFPDLKVVVQDRHEAIDNGTKLWSTEMPEALNSGRVRLEGGSSLVIAARSIYRRNLSSVHNFFNAQPARDTTPAVFLLKQILHDWADSYSAQILQRLRDAAGPETRLLVVDSVMPYACHDPAADGIPGAAPRERPRRFLRTTIDPVLVLMALQMFVVLNAQERTVRQFERVLKSAGWKINMVHRHESDSTFLQSVEAIPI</sequence>
<dbReference type="Gene3D" id="3.40.50.150">
    <property type="entry name" value="Vaccinia Virus protein VP39"/>
    <property type="match status" value="1"/>
</dbReference>
<name>A0A4Y9YC16_9AGAM</name>
<keyword evidence="3" id="KW-0949">S-adenosyl-L-methionine</keyword>
<dbReference type="SUPFAM" id="SSF46785">
    <property type="entry name" value="Winged helix' DNA-binding domain"/>
    <property type="match status" value="1"/>
</dbReference>
<accession>A0A4Y9YC16</accession>
<gene>
    <name evidence="5" type="ORF">EVG20_g7747</name>
</gene>
<keyword evidence="2" id="KW-0808">Transferase</keyword>
<dbReference type="GO" id="GO:0032259">
    <property type="term" value="P:methylation"/>
    <property type="evidence" value="ECO:0007669"/>
    <property type="project" value="UniProtKB-KW"/>
</dbReference>
<dbReference type="InterPro" id="IPR036390">
    <property type="entry name" value="WH_DNA-bd_sf"/>
</dbReference>
<dbReference type="InterPro" id="IPR001077">
    <property type="entry name" value="COMT_C"/>
</dbReference>
<reference evidence="5 6" key="1">
    <citation type="submission" date="2019-02" db="EMBL/GenBank/DDBJ databases">
        <title>Genome sequencing of the rare red list fungi Dentipellis fragilis.</title>
        <authorList>
            <person name="Buettner E."/>
            <person name="Kellner H."/>
        </authorList>
    </citation>
    <scope>NUCLEOTIDE SEQUENCE [LARGE SCALE GENOMIC DNA]</scope>
    <source>
        <strain evidence="5 6">DSM 105465</strain>
    </source>
</reference>
<dbReference type="InterPro" id="IPR029063">
    <property type="entry name" value="SAM-dependent_MTases_sf"/>
</dbReference>
<dbReference type="Proteomes" id="UP000298327">
    <property type="component" value="Unassembled WGS sequence"/>
</dbReference>
<dbReference type="EMBL" id="SEOQ01000613">
    <property type="protein sequence ID" value="TFY59550.1"/>
    <property type="molecule type" value="Genomic_DNA"/>
</dbReference>
<dbReference type="Gene3D" id="1.10.10.10">
    <property type="entry name" value="Winged helix-like DNA-binding domain superfamily/Winged helix DNA-binding domain"/>
    <property type="match status" value="1"/>
</dbReference>
<protein>
    <recommendedName>
        <fullName evidence="4">O-methyltransferase C-terminal domain-containing protein</fullName>
    </recommendedName>
</protein>
<dbReference type="PROSITE" id="PS51683">
    <property type="entry name" value="SAM_OMT_II"/>
    <property type="match status" value="1"/>
</dbReference>